<protein>
    <submittedName>
        <fullName evidence="1">Uncharacterized protein</fullName>
    </submittedName>
</protein>
<gene>
    <name evidence="1" type="ORF">C8D95_101180</name>
</gene>
<reference evidence="1 2" key="1">
    <citation type="submission" date="2018-05" db="EMBL/GenBank/DDBJ databases">
        <title>Genomic Encyclopedia of Type Strains, Phase IV (KMG-IV): sequencing the most valuable type-strain genomes for metagenomic binning, comparative biology and taxonomic classification.</title>
        <authorList>
            <person name="Goeker M."/>
        </authorList>
    </citation>
    <scope>NUCLEOTIDE SEQUENCE [LARGE SCALE GENOMIC DNA]</scope>
    <source>
        <strain evidence="1 2">DSM 103371</strain>
    </source>
</reference>
<sequence>MLSDKDHQAAADRIRPAETTRRDCALPPLTLFAMTIEDAMPSSPLGAIGVTFE</sequence>
<comment type="caution">
    <text evidence="1">The sequence shown here is derived from an EMBL/GenBank/DDBJ whole genome shotgun (WGS) entry which is preliminary data.</text>
</comment>
<dbReference type="AlphaFoldDB" id="A0A316GTJ2"/>
<proteinExistence type="predicted"/>
<keyword evidence="2" id="KW-1185">Reference proteome</keyword>
<accession>A0A316GTJ2</accession>
<evidence type="ECO:0000313" key="2">
    <source>
        <dbReference type="Proteomes" id="UP000245390"/>
    </source>
</evidence>
<organism evidence="1 2">
    <name type="scientific">Silicimonas algicola</name>
    <dbReference type="NCBI Taxonomy" id="1826607"/>
    <lineage>
        <taxon>Bacteria</taxon>
        <taxon>Pseudomonadati</taxon>
        <taxon>Pseudomonadota</taxon>
        <taxon>Alphaproteobacteria</taxon>
        <taxon>Rhodobacterales</taxon>
        <taxon>Paracoccaceae</taxon>
    </lineage>
</organism>
<dbReference type="Proteomes" id="UP000245390">
    <property type="component" value="Unassembled WGS sequence"/>
</dbReference>
<dbReference type="EMBL" id="QGGV01000001">
    <property type="protein sequence ID" value="PWK58367.1"/>
    <property type="molecule type" value="Genomic_DNA"/>
</dbReference>
<evidence type="ECO:0000313" key="1">
    <source>
        <dbReference type="EMBL" id="PWK58367.1"/>
    </source>
</evidence>
<name>A0A316GTJ2_9RHOB</name>